<evidence type="ECO:0000313" key="5">
    <source>
        <dbReference type="EMBL" id="AGJ90829.1"/>
    </source>
</evidence>
<dbReference type="eggNOG" id="COG0327">
    <property type="taxonomic scope" value="Bacteria"/>
</dbReference>
<gene>
    <name evidence="5" type="ORF">MPUT9231_4190</name>
</gene>
<dbReference type="Gene3D" id="3.40.1390.30">
    <property type="entry name" value="NIF3 (NGG1p interacting factor 3)-like"/>
    <property type="match status" value="2"/>
</dbReference>
<dbReference type="EMBL" id="CP004357">
    <property type="protein sequence ID" value="AGJ90829.1"/>
    <property type="molecule type" value="Genomic_DNA"/>
</dbReference>
<dbReference type="PANTHER" id="PTHR13799">
    <property type="entry name" value="NGG1 INTERACTING FACTOR 3"/>
    <property type="match status" value="1"/>
</dbReference>
<evidence type="ECO:0000313" key="6">
    <source>
        <dbReference type="Proteomes" id="UP000012984"/>
    </source>
</evidence>
<accession>M9WHG6</accession>
<dbReference type="InterPro" id="IPR036069">
    <property type="entry name" value="DUF34/NIF3_sf"/>
</dbReference>
<evidence type="ECO:0000256" key="4">
    <source>
        <dbReference type="PIRSR" id="PIRSR602678-1"/>
    </source>
</evidence>
<reference evidence="5 6" key="1">
    <citation type="journal article" date="2013" name="Genome Announc.">
        <title>Complete Genome Sequence of Mycoplasma putrefaciens Strain 9231, One of the Agents of Contagious Agalactia in Goats.</title>
        <authorList>
            <person name="Dupuy V."/>
            <person name="Sirand-Pugnet P."/>
            <person name="Baranowski E."/>
            <person name="Barre A."/>
            <person name="Breton M."/>
            <person name="Couture C."/>
            <person name="Dordet-Frisoni E."/>
            <person name="Gaurivaud P."/>
            <person name="Jacob D."/>
            <person name="Lemaitre C."/>
            <person name="Manso-Silvan L."/>
            <person name="Nikolski M."/>
            <person name="Nouvel L.X."/>
            <person name="Poumarat F."/>
            <person name="Tardy F."/>
            <person name="Thebault P."/>
            <person name="Theil S."/>
            <person name="Citti C."/>
            <person name="Blanchard A."/>
            <person name="Thiaucourt F."/>
        </authorList>
    </citation>
    <scope>NUCLEOTIDE SEQUENCE [LARGE SCALE GENOMIC DNA]</scope>
    <source>
        <strain evidence="5">Mput9231</strain>
    </source>
</reference>
<keyword evidence="3 4" id="KW-0479">Metal-binding</keyword>
<dbReference type="InterPro" id="IPR002678">
    <property type="entry name" value="DUF34/NIF3"/>
</dbReference>
<dbReference type="GO" id="GO:0046872">
    <property type="term" value="F:metal ion binding"/>
    <property type="evidence" value="ECO:0007669"/>
    <property type="project" value="UniProtKB-KW"/>
</dbReference>
<feature type="binding site" evidence="4">
    <location>
        <position position="228"/>
    </location>
    <ligand>
        <name>a divalent metal cation</name>
        <dbReference type="ChEBI" id="CHEBI:60240"/>
        <label>1</label>
    </ligand>
</feature>
<dbReference type="PANTHER" id="PTHR13799:SF14">
    <property type="entry name" value="GTP CYCLOHYDROLASE 1 TYPE 2 HOMOLOG"/>
    <property type="match status" value="1"/>
</dbReference>
<comment type="similarity">
    <text evidence="1">Belongs to the GTP cyclohydrolase I type 2/NIF3 family.</text>
</comment>
<dbReference type="HOGENOM" id="CLU_037423_2_1_14"/>
<dbReference type="FunFam" id="3.40.1390.30:FF:000001">
    <property type="entry name" value="GTP cyclohydrolase 1 type 2"/>
    <property type="match status" value="1"/>
</dbReference>
<organism evidence="5 6">
    <name type="scientific">Mycoplasma putrefaciens Mput9231</name>
    <dbReference type="NCBI Taxonomy" id="1292033"/>
    <lineage>
        <taxon>Bacteria</taxon>
        <taxon>Bacillati</taxon>
        <taxon>Mycoplasmatota</taxon>
        <taxon>Mollicutes</taxon>
        <taxon>Mycoplasmataceae</taxon>
        <taxon>Mycoplasma</taxon>
    </lineage>
</organism>
<proteinExistence type="inferred from homology"/>
<dbReference type="NCBIfam" id="TIGR00486">
    <property type="entry name" value="YbgI_SA1388"/>
    <property type="match status" value="1"/>
</dbReference>
<feature type="binding site" evidence="4">
    <location>
        <position position="70"/>
    </location>
    <ligand>
        <name>a divalent metal cation</name>
        <dbReference type="ChEBI" id="CHEBI:60240"/>
        <label>1</label>
    </ligand>
</feature>
<name>M9WHG6_9MOLU</name>
<protein>
    <recommendedName>
        <fullName evidence="2">GTP cyclohydrolase 1 type 2 homolog</fullName>
    </recommendedName>
</protein>
<dbReference type="Proteomes" id="UP000012984">
    <property type="component" value="Chromosome"/>
</dbReference>
<sequence>MQLVNIISYLDKKFSPKKAGSWDNSGLQVFSKKTFQPDFEVNKILVCLDLTNSCLDYAIQHKVNLIISRHPFIFNELAKEKTNPIKQEMIKKLVKHQIVVFAIHSNYDASIYQSLTDLINQIQEVKKFKKFGNDHESNSFLFKNELKIVDLINKLAEIFNCDLIRFNCKLDLDQKTKRVYLTTGSGASTMIDQSLKDCVFITGEVKWNEWIYANDNHVSLIEIGHYMENYFVDDLKNKLDNKFNQLEVLTYDVKNQFVTWKKV</sequence>
<dbReference type="PATRIC" id="fig|1292033.3.peg.407"/>
<dbReference type="SUPFAM" id="SSF102705">
    <property type="entry name" value="NIF3 (NGG1p interacting factor 3)-like"/>
    <property type="match status" value="1"/>
</dbReference>
<feature type="binding site" evidence="4">
    <location>
        <position position="108"/>
    </location>
    <ligand>
        <name>a divalent metal cation</name>
        <dbReference type="ChEBI" id="CHEBI:60240"/>
        <label>1</label>
    </ligand>
</feature>
<dbReference type="OrthoDB" id="9792792at2"/>
<dbReference type="Pfam" id="PF01784">
    <property type="entry name" value="DUF34_NIF3"/>
    <property type="match status" value="1"/>
</dbReference>
<dbReference type="GO" id="GO:0005737">
    <property type="term" value="C:cytoplasm"/>
    <property type="evidence" value="ECO:0007669"/>
    <property type="project" value="TreeGrafter"/>
</dbReference>
<evidence type="ECO:0000256" key="1">
    <source>
        <dbReference type="ARBA" id="ARBA00006964"/>
    </source>
</evidence>
<dbReference type="KEGG" id="mput:MPUT9231_4190"/>
<dbReference type="AlphaFoldDB" id="M9WHG6"/>
<evidence type="ECO:0000256" key="3">
    <source>
        <dbReference type="ARBA" id="ARBA00022723"/>
    </source>
</evidence>
<feature type="binding site" evidence="4">
    <location>
        <position position="225"/>
    </location>
    <ligand>
        <name>a divalent metal cation</name>
        <dbReference type="ChEBI" id="CHEBI:60240"/>
        <label>1</label>
    </ligand>
</feature>
<evidence type="ECO:0000256" key="2">
    <source>
        <dbReference type="ARBA" id="ARBA00022112"/>
    </source>
</evidence>
<dbReference type="RefSeq" id="WP_015587426.1">
    <property type="nucleotide sequence ID" value="NC_021083.1"/>
</dbReference>
<keyword evidence="6" id="KW-1185">Reference proteome</keyword>